<dbReference type="Proteomes" id="UP000077069">
    <property type="component" value="Unassembled WGS sequence"/>
</dbReference>
<dbReference type="EMBL" id="KV441561">
    <property type="protein sequence ID" value="OAF99595.1"/>
    <property type="molecule type" value="Genomic_DNA"/>
</dbReference>
<feature type="compositionally biased region" description="Low complexity" evidence="1">
    <location>
        <begin position="471"/>
        <end position="481"/>
    </location>
</feature>
<organism evidence="3 4">
    <name type="scientific">Paraphaeosphaeria sporulosa</name>
    <dbReference type="NCBI Taxonomy" id="1460663"/>
    <lineage>
        <taxon>Eukaryota</taxon>
        <taxon>Fungi</taxon>
        <taxon>Dikarya</taxon>
        <taxon>Ascomycota</taxon>
        <taxon>Pezizomycotina</taxon>
        <taxon>Dothideomycetes</taxon>
        <taxon>Pleosporomycetidae</taxon>
        <taxon>Pleosporales</taxon>
        <taxon>Massarineae</taxon>
        <taxon>Didymosphaeriaceae</taxon>
        <taxon>Paraphaeosphaeria</taxon>
    </lineage>
</organism>
<feature type="chain" id="PRO_5008057407" evidence="2">
    <location>
        <begin position="22"/>
        <end position="546"/>
    </location>
</feature>
<feature type="region of interest" description="Disordered" evidence="1">
    <location>
        <begin position="327"/>
        <end position="412"/>
    </location>
</feature>
<dbReference type="RefSeq" id="XP_018029961.1">
    <property type="nucleotide sequence ID" value="XM_018180529.1"/>
</dbReference>
<dbReference type="AlphaFoldDB" id="A0A177BWT4"/>
<feature type="compositionally biased region" description="Low complexity" evidence="1">
    <location>
        <begin position="332"/>
        <end position="409"/>
    </location>
</feature>
<keyword evidence="2" id="KW-0732">Signal</keyword>
<evidence type="ECO:0000256" key="1">
    <source>
        <dbReference type="SAM" id="MobiDB-lite"/>
    </source>
</evidence>
<gene>
    <name evidence="3" type="ORF">CC84DRAFT_1181088</name>
</gene>
<dbReference type="InParanoid" id="A0A177BWT4"/>
<dbReference type="OrthoDB" id="6513042at2759"/>
<reference evidence="3 4" key="1">
    <citation type="submission" date="2016-05" db="EMBL/GenBank/DDBJ databases">
        <title>Comparative analysis of secretome profiles of manganese(II)-oxidizing ascomycete fungi.</title>
        <authorList>
            <consortium name="DOE Joint Genome Institute"/>
            <person name="Zeiner C.A."/>
            <person name="Purvine S.O."/>
            <person name="Zink E.M."/>
            <person name="Wu S."/>
            <person name="Pasa-Tolic L."/>
            <person name="Chaput D.L."/>
            <person name="Haridas S."/>
            <person name="Grigoriev I.V."/>
            <person name="Santelli C.M."/>
            <person name="Hansel C.M."/>
        </authorList>
    </citation>
    <scope>NUCLEOTIDE SEQUENCE [LARGE SCALE GENOMIC DNA]</scope>
    <source>
        <strain evidence="3 4">AP3s5-JAC2a</strain>
    </source>
</reference>
<name>A0A177BWT4_9PLEO</name>
<keyword evidence="4" id="KW-1185">Reference proteome</keyword>
<accession>A0A177BWT4</accession>
<sequence length="546" mass="57523">MTSGTVSSLLVLLLSCSRALAQQQAQFNQVLNIGGDMSLNSFQFQDGSRVETRSQKQQQLIVNQQTPSISANQVTGSTGNPFVALQQTSMVISTNGATDLVGAQIEMAMPVAALQQAQIDPGNTFVAMLSPDRQTWMIQESIRSINTTDMTVRMVKLQTIDGEYMMVGRQTAGTETQLTPFGSNQAAQVSITGTGLQENEFQDGFRMSIKATQPMTMNVDTKKGIDSSMLTALQGQVSVNDYRYSVTTSLAGVQSKLNQQVTVIQMPLNAQRIQTMMKAAGIQPGGQVSLGVAQRKVLGNPGGATNIAPAQLAPQKRGRDAFRSALARRQTDSTTGQTGQTGQTQVDPTTGQPIQQGTAGTTQQIDPTTGQPIQQGTTGQQIDPTTGQPIQQGTGQQTGQTQQGTPTTGNNPVATQLLLEPTFTPVQANLVLDTVNMRVAFPVSQLDGEYILTMQTGGAAAAAPAAAAPAPAAEAPKPGAANGTAPAEPKIKRQDAPADTNPAKGQVFITMREVDRMVETAMYGGQAPISKMMSEYVKANNGTASA</sequence>
<evidence type="ECO:0000256" key="2">
    <source>
        <dbReference type="SAM" id="SignalP"/>
    </source>
</evidence>
<protein>
    <submittedName>
        <fullName evidence="3">Uncharacterized protein</fullName>
    </submittedName>
</protein>
<dbReference type="STRING" id="1460663.A0A177BWT4"/>
<evidence type="ECO:0000313" key="3">
    <source>
        <dbReference type="EMBL" id="OAF99595.1"/>
    </source>
</evidence>
<proteinExistence type="predicted"/>
<evidence type="ECO:0000313" key="4">
    <source>
        <dbReference type="Proteomes" id="UP000077069"/>
    </source>
</evidence>
<feature type="region of interest" description="Disordered" evidence="1">
    <location>
        <begin position="471"/>
        <end position="502"/>
    </location>
</feature>
<dbReference type="GeneID" id="28764015"/>
<feature type="signal peptide" evidence="2">
    <location>
        <begin position="1"/>
        <end position="21"/>
    </location>
</feature>